<reference evidence="1 2" key="1">
    <citation type="journal article" date="2014" name="Curr. Biol.">
        <title>The genome of the clonal raider ant Cerapachys biroi.</title>
        <authorList>
            <person name="Oxley P.R."/>
            <person name="Ji L."/>
            <person name="Fetter-Pruneda I."/>
            <person name="McKenzie S.K."/>
            <person name="Li C."/>
            <person name="Hu H."/>
            <person name="Zhang G."/>
            <person name="Kronauer D.J."/>
        </authorList>
    </citation>
    <scope>NUCLEOTIDE SEQUENCE [LARGE SCALE GENOMIC DNA]</scope>
</reference>
<proteinExistence type="predicted"/>
<dbReference type="PANTHER" id="PTHR33053">
    <property type="entry name" value="PROTEIN, PUTATIVE-RELATED"/>
    <property type="match status" value="1"/>
</dbReference>
<dbReference type="Proteomes" id="UP000053097">
    <property type="component" value="Unassembled WGS sequence"/>
</dbReference>
<dbReference type="OrthoDB" id="10028922at2759"/>
<dbReference type="AlphaFoldDB" id="A0A026W2I8"/>
<evidence type="ECO:0000313" key="2">
    <source>
        <dbReference type="Proteomes" id="UP000053097"/>
    </source>
</evidence>
<name>A0A026W2I8_OOCBI</name>
<sequence>MSIKNNIIYINVNIDGLPIAKSSKSQLWPILAQIVSENSVPFLVGVYHGYKKPTTVKNFLQDFVTELKQLSTVGFTYEYNVYYIQIRAVICDSPARSFVTCTKIHNGYFGCSKCFIEGDYGNGRMLFLDHNCSLRTDESFLLRKNPEHHTCRMVE</sequence>
<keyword evidence="2" id="KW-1185">Reference proteome</keyword>
<accession>A0A026W2I8</accession>
<protein>
    <submittedName>
        <fullName evidence="1">Uncharacterized protein</fullName>
    </submittedName>
</protein>
<dbReference type="EMBL" id="KK107530">
    <property type="protein sequence ID" value="EZA49249.1"/>
    <property type="molecule type" value="Genomic_DNA"/>
</dbReference>
<dbReference type="PANTHER" id="PTHR33053:SF24">
    <property type="entry name" value="TRANSPOSASE DOMAIN-CONTAINING PROTEIN"/>
    <property type="match status" value="1"/>
</dbReference>
<organism evidence="1 2">
    <name type="scientific">Ooceraea biroi</name>
    <name type="common">Clonal raider ant</name>
    <name type="synonym">Cerapachys biroi</name>
    <dbReference type="NCBI Taxonomy" id="2015173"/>
    <lineage>
        <taxon>Eukaryota</taxon>
        <taxon>Metazoa</taxon>
        <taxon>Ecdysozoa</taxon>
        <taxon>Arthropoda</taxon>
        <taxon>Hexapoda</taxon>
        <taxon>Insecta</taxon>
        <taxon>Pterygota</taxon>
        <taxon>Neoptera</taxon>
        <taxon>Endopterygota</taxon>
        <taxon>Hymenoptera</taxon>
        <taxon>Apocrita</taxon>
        <taxon>Aculeata</taxon>
        <taxon>Formicoidea</taxon>
        <taxon>Formicidae</taxon>
        <taxon>Dorylinae</taxon>
        <taxon>Ooceraea</taxon>
    </lineage>
</organism>
<evidence type="ECO:0000313" key="1">
    <source>
        <dbReference type="EMBL" id="EZA49249.1"/>
    </source>
</evidence>
<dbReference type="OMA" id="MCAEINE"/>
<dbReference type="STRING" id="2015173.A0A026W2I8"/>
<gene>
    <name evidence="1" type="ORF">X777_12489</name>
</gene>